<dbReference type="Proteomes" id="UP000183658">
    <property type="component" value="Unassembled WGS sequence"/>
</dbReference>
<keyword evidence="5" id="KW-1185">Reference proteome</keyword>
<dbReference type="PANTHER" id="PTHR33734:SF22">
    <property type="entry name" value="MEMBRANE-BOUND LYTIC MUREIN TRANSGLYCOSYLASE D"/>
    <property type="match status" value="1"/>
</dbReference>
<dbReference type="RefSeq" id="WP_074720248.1">
    <property type="nucleotide sequence ID" value="NZ_CBCRVS010000003.1"/>
</dbReference>
<dbReference type="AlphaFoldDB" id="A0A1H9CGY0"/>
<dbReference type="Pfam" id="PF01476">
    <property type="entry name" value="LysM"/>
    <property type="match status" value="4"/>
</dbReference>
<dbReference type="Gene3D" id="1.10.530.10">
    <property type="match status" value="1"/>
</dbReference>
<dbReference type="PANTHER" id="PTHR33734">
    <property type="entry name" value="LYSM DOMAIN-CONTAINING GPI-ANCHORED PROTEIN 2"/>
    <property type="match status" value="1"/>
</dbReference>
<reference evidence="5" key="1">
    <citation type="submission" date="2016-10" db="EMBL/GenBank/DDBJ databases">
        <authorList>
            <person name="Varghese N."/>
            <person name="Submissions S."/>
        </authorList>
    </citation>
    <scope>NUCLEOTIDE SEQUENCE [LARGE SCALE GENOMIC DNA]</scope>
    <source>
        <strain evidence="5">DSM 15719</strain>
    </source>
</reference>
<dbReference type="SMART" id="SM00257">
    <property type="entry name" value="LysM"/>
    <property type="match status" value="4"/>
</dbReference>
<dbReference type="InterPro" id="IPR018392">
    <property type="entry name" value="LysM"/>
</dbReference>
<dbReference type="GO" id="GO:0000270">
    <property type="term" value="P:peptidoglycan metabolic process"/>
    <property type="evidence" value="ECO:0007669"/>
    <property type="project" value="InterPro"/>
</dbReference>
<dbReference type="OrthoDB" id="9815002at2"/>
<dbReference type="CDD" id="cd16894">
    <property type="entry name" value="MltD-like"/>
    <property type="match status" value="1"/>
</dbReference>
<proteinExistence type="inferred from homology"/>
<dbReference type="Gene3D" id="3.10.350.10">
    <property type="entry name" value="LysM domain"/>
    <property type="match status" value="4"/>
</dbReference>
<accession>A0A1H9CGY0</accession>
<dbReference type="Pfam" id="PF01464">
    <property type="entry name" value="SLT"/>
    <property type="match status" value="1"/>
</dbReference>
<evidence type="ECO:0000313" key="5">
    <source>
        <dbReference type="Proteomes" id="UP000183658"/>
    </source>
</evidence>
<dbReference type="InterPro" id="IPR036779">
    <property type="entry name" value="LysM_dom_sf"/>
</dbReference>
<keyword evidence="2" id="KW-0732">Signal</keyword>
<dbReference type="GO" id="GO:0016020">
    <property type="term" value="C:membrane"/>
    <property type="evidence" value="ECO:0007669"/>
    <property type="project" value="InterPro"/>
</dbReference>
<dbReference type="EMBL" id="FOFZ01000001">
    <property type="protein sequence ID" value="SEP99868.1"/>
    <property type="molecule type" value="Genomic_DNA"/>
</dbReference>
<evidence type="ECO:0000256" key="1">
    <source>
        <dbReference type="ARBA" id="ARBA00007734"/>
    </source>
</evidence>
<feature type="domain" description="LysM" evidence="3">
    <location>
        <begin position="555"/>
        <end position="598"/>
    </location>
</feature>
<sequence length="676" mass="76266">MTIKNISLSFILLTSIPSFSQQFVENKGIVSIETNLSYLDSIKKTFVKDDMAACVDSLWMKELTNLELYNDITSDIENINMDAKVDYELPTALLKSRLEAMNAKSPFKIEYNQSLENVIKSFLKYRKHSFERLMAISEYYFPMFEEAFAKGNVPLEIKYLAVVESALNPKAVSRMGATGLWQFMYQTGKQYNLKIDSYVDERSDPLNATAAAAKYMSNMYSIFGDWELVLASYNSGPGNVSKAIRRSGGKQSYWDIRKYLPKETQGYVPAFLATMYLYEYHNEHGIKADRAVVQHFATDTIMIKKQMSFKQVADLLDVPVSQLQLLNPSYKLNIIPFYTDENHYLRLPTEKIAAFVSNEDKMYAYVQHEIDVKENPFRNSRAIAKSDESSTETKTVTQTKTKYYKVRRGDNLGVIANKYEVSVSEIKKWNGLRSNSIAYGKSLKIITTESVVQTVKKEPRTEIASVDLKKVAKEVKAIKEVKTDTVATSSTNYYSVQKGDNLNSIAEKNNVSVAQLKDWNHLSNASIQLGSSLLVKGTESDTKEVVASTPELKNIEYTVEKGDNLGNIAKKFGTSLADLKEWNQLSDHTIVLGKVLIVSKNEIAINTAQASVDSFKKKDKTAAVTKKIAKDYFVQKGDSLYSIAKKYPGITISDIKKWNGIRDEKITPGMKLKISG</sequence>
<dbReference type="InterPro" id="IPR000189">
    <property type="entry name" value="Transglyc_AS"/>
</dbReference>
<feature type="domain" description="LysM" evidence="3">
    <location>
        <begin position="492"/>
        <end position="535"/>
    </location>
</feature>
<gene>
    <name evidence="4" type="ORF">SAMN05444355_101159</name>
</gene>
<comment type="similarity">
    <text evidence="1">Belongs to the transglycosylase Slt family.</text>
</comment>
<dbReference type="PROSITE" id="PS00922">
    <property type="entry name" value="TRANSGLYCOSYLASE"/>
    <property type="match status" value="1"/>
</dbReference>
<dbReference type="InterPro" id="IPR023346">
    <property type="entry name" value="Lysozyme-like_dom_sf"/>
</dbReference>
<feature type="chain" id="PRO_5010227599" evidence="2">
    <location>
        <begin position="21"/>
        <end position="676"/>
    </location>
</feature>
<protein>
    <submittedName>
        <fullName evidence="4">Membrane-bound lytic murein transglycosylase D</fullName>
    </submittedName>
</protein>
<dbReference type="CDD" id="cd00118">
    <property type="entry name" value="LysM"/>
    <property type="match status" value="4"/>
</dbReference>
<organism evidence="4 5">
    <name type="scientific">Flavobacterium frigoris</name>
    <dbReference type="NCBI Taxonomy" id="229204"/>
    <lineage>
        <taxon>Bacteria</taxon>
        <taxon>Pseudomonadati</taxon>
        <taxon>Bacteroidota</taxon>
        <taxon>Flavobacteriia</taxon>
        <taxon>Flavobacteriales</taxon>
        <taxon>Flavobacteriaceae</taxon>
        <taxon>Flavobacterium</taxon>
    </lineage>
</organism>
<feature type="domain" description="LysM" evidence="3">
    <location>
        <begin position="402"/>
        <end position="445"/>
    </location>
</feature>
<dbReference type="PROSITE" id="PS51782">
    <property type="entry name" value="LYSM"/>
    <property type="match status" value="4"/>
</dbReference>
<dbReference type="SUPFAM" id="SSF54106">
    <property type="entry name" value="LysM domain"/>
    <property type="match status" value="4"/>
</dbReference>
<evidence type="ECO:0000313" key="4">
    <source>
        <dbReference type="EMBL" id="SEP99868.1"/>
    </source>
</evidence>
<evidence type="ECO:0000256" key="2">
    <source>
        <dbReference type="SAM" id="SignalP"/>
    </source>
</evidence>
<name>A0A1H9CGY0_FLAFI</name>
<dbReference type="SUPFAM" id="SSF53955">
    <property type="entry name" value="Lysozyme-like"/>
    <property type="match status" value="1"/>
</dbReference>
<feature type="signal peptide" evidence="2">
    <location>
        <begin position="1"/>
        <end position="20"/>
    </location>
</feature>
<dbReference type="GO" id="GO:0008932">
    <property type="term" value="F:lytic endotransglycosylase activity"/>
    <property type="evidence" value="ECO:0007669"/>
    <property type="project" value="TreeGrafter"/>
</dbReference>
<evidence type="ECO:0000259" key="3">
    <source>
        <dbReference type="PROSITE" id="PS51782"/>
    </source>
</evidence>
<feature type="domain" description="LysM" evidence="3">
    <location>
        <begin position="630"/>
        <end position="674"/>
    </location>
</feature>
<dbReference type="InterPro" id="IPR008258">
    <property type="entry name" value="Transglycosylase_SLT_dom_1"/>
</dbReference>